<feature type="transmembrane region" description="Helical" evidence="9">
    <location>
        <begin position="39"/>
        <end position="59"/>
    </location>
</feature>
<protein>
    <recommendedName>
        <fullName evidence="9">Vesicle transport protein</fullName>
    </recommendedName>
</protein>
<evidence type="ECO:0000256" key="7">
    <source>
        <dbReference type="ARBA" id="ARBA00023136"/>
    </source>
</evidence>
<evidence type="ECO:0000256" key="5">
    <source>
        <dbReference type="ARBA" id="ARBA00022927"/>
    </source>
</evidence>
<dbReference type="STRING" id="75913.A0A0K0F6W5"/>
<evidence type="ECO:0000256" key="8">
    <source>
        <dbReference type="ARBA" id="ARBA00025800"/>
    </source>
</evidence>
<evidence type="ECO:0000313" key="12">
    <source>
        <dbReference type="WBParaSite" id="SVE_0456100.1"/>
    </source>
</evidence>
<keyword evidence="6 9" id="KW-1133">Transmembrane helix</keyword>
<organism evidence="11 12">
    <name type="scientific">Strongyloides venezuelensis</name>
    <name type="common">Threadworm</name>
    <dbReference type="NCBI Taxonomy" id="75913"/>
    <lineage>
        <taxon>Eukaryota</taxon>
        <taxon>Metazoa</taxon>
        <taxon>Ecdysozoa</taxon>
        <taxon>Nematoda</taxon>
        <taxon>Chromadorea</taxon>
        <taxon>Rhabditida</taxon>
        <taxon>Tylenchina</taxon>
        <taxon>Panagrolaimomorpha</taxon>
        <taxon>Strongyloidoidea</taxon>
        <taxon>Strongyloididae</taxon>
        <taxon>Strongyloides</taxon>
    </lineage>
</organism>
<keyword evidence="5 9" id="KW-0653">Protein transport</keyword>
<dbReference type="GO" id="GO:0016192">
    <property type="term" value="P:vesicle-mediated transport"/>
    <property type="evidence" value="ECO:0007669"/>
    <property type="project" value="InterPro"/>
</dbReference>
<comment type="similarity">
    <text evidence="8 9">Belongs to the SFT2 family.</text>
</comment>
<reference evidence="11" key="1">
    <citation type="submission" date="2014-07" db="EMBL/GenBank/DDBJ databases">
        <authorList>
            <person name="Martin A.A"/>
            <person name="De Silva N."/>
        </authorList>
    </citation>
    <scope>NUCLEOTIDE SEQUENCE</scope>
</reference>
<evidence type="ECO:0000256" key="10">
    <source>
        <dbReference type="SAM" id="MobiDB-lite"/>
    </source>
</evidence>
<dbReference type="Proteomes" id="UP000035680">
    <property type="component" value="Unassembled WGS sequence"/>
</dbReference>
<evidence type="ECO:0000256" key="1">
    <source>
        <dbReference type="ARBA" id="ARBA00003566"/>
    </source>
</evidence>
<feature type="transmembrane region" description="Helical" evidence="9">
    <location>
        <begin position="125"/>
        <end position="145"/>
    </location>
</feature>
<dbReference type="WBParaSite" id="SVE_0456100.1">
    <property type="protein sequence ID" value="SVE_0456100.1"/>
    <property type="gene ID" value="SVE_0456100"/>
</dbReference>
<keyword evidence="7 9" id="KW-0472">Membrane</keyword>
<comment type="subcellular location">
    <subcellularLocation>
        <location evidence="2 9">Membrane</location>
        <topology evidence="2 9">Multi-pass membrane protein</topology>
    </subcellularLocation>
</comment>
<name>A0A0K0F6W5_STRVS</name>
<evidence type="ECO:0000256" key="3">
    <source>
        <dbReference type="ARBA" id="ARBA00022448"/>
    </source>
</evidence>
<accession>A0A0K0F6W5</accession>
<dbReference type="GO" id="GO:0016020">
    <property type="term" value="C:membrane"/>
    <property type="evidence" value="ECO:0007669"/>
    <property type="project" value="UniProtKB-SubCell"/>
</dbReference>
<dbReference type="InterPro" id="IPR011691">
    <property type="entry name" value="Vesicle_transpt_SFT2"/>
</dbReference>
<dbReference type="GO" id="GO:0015031">
    <property type="term" value="P:protein transport"/>
    <property type="evidence" value="ECO:0007669"/>
    <property type="project" value="UniProtKB-KW"/>
</dbReference>
<evidence type="ECO:0000256" key="2">
    <source>
        <dbReference type="ARBA" id="ARBA00004141"/>
    </source>
</evidence>
<reference evidence="12" key="2">
    <citation type="submission" date="2015-08" db="UniProtKB">
        <authorList>
            <consortium name="WormBaseParasite"/>
        </authorList>
    </citation>
    <scope>IDENTIFICATION</scope>
</reference>
<comment type="function">
    <text evidence="1 9">May be involved in fusion of retrograde transport vesicles derived from an endocytic compartment with the Golgi complex.</text>
</comment>
<evidence type="ECO:0000256" key="9">
    <source>
        <dbReference type="RuleBase" id="RU363111"/>
    </source>
</evidence>
<dbReference type="GO" id="GO:0005737">
    <property type="term" value="C:cytoplasm"/>
    <property type="evidence" value="ECO:0007669"/>
    <property type="project" value="UniProtKB-ARBA"/>
</dbReference>
<keyword evidence="3 9" id="KW-0813">Transport</keyword>
<feature type="transmembrane region" description="Helical" evidence="9">
    <location>
        <begin position="100"/>
        <end position="119"/>
    </location>
</feature>
<proteinExistence type="inferred from homology"/>
<keyword evidence="4 9" id="KW-0812">Transmembrane</keyword>
<evidence type="ECO:0000256" key="4">
    <source>
        <dbReference type="ARBA" id="ARBA00022692"/>
    </source>
</evidence>
<dbReference type="Pfam" id="PF04178">
    <property type="entry name" value="Got1"/>
    <property type="match status" value="1"/>
</dbReference>
<dbReference type="InterPro" id="IPR007305">
    <property type="entry name" value="Vesicle_transpt_Got1/SFT2"/>
</dbReference>
<dbReference type="PANTHER" id="PTHR23137">
    <property type="entry name" value="VESICLE TRANSPORT PROTEIN-RELATED"/>
    <property type="match status" value="1"/>
</dbReference>
<dbReference type="GO" id="GO:0012505">
    <property type="term" value="C:endomembrane system"/>
    <property type="evidence" value="ECO:0007669"/>
    <property type="project" value="UniProtKB-ARBA"/>
</dbReference>
<feature type="transmembrane region" description="Helical" evidence="9">
    <location>
        <begin position="65"/>
        <end position="88"/>
    </location>
</feature>
<sequence>MYQNSVPVEENNEEGGNNRYNGSNIQDASKMSWDIRVQCFIGCFILSIVASFCSSFLLVQGKLTGYTVLVSIGSVISIIGSFFLSGPVKQLRNMFEEKRVIATCIYISSIIMSFVAALVLKSVSLAIICIIIQYLAMAWYSLSYIPYAHNFIKKLFSSCC</sequence>
<feature type="region of interest" description="Disordered" evidence="10">
    <location>
        <begin position="1"/>
        <end position="20"/>
    </location>
</feature>
<evidence type="ECO:0000313" key="11">
    <source>
        <dbReference type="Proteomes" id="UP000035680"/>
    </source>
</evidence>
<evidence type="ECO:0000256" key="6">
    <source>
        <dbReference type="ARBA" id="ARBA00022989"/>
    </source>
</evidence>
<dbReference type="AlphaFoldDB" id="A0A0K0F6W5"/>
<keyword evidence="11" id="KW-1185">Reference proteome</keyword>
<dbReference type="PANTHER" id="PTHR23137:SF6">
    <property type="entry name" value="VESICLE TRANSPORT PROTEIN"/>
    <property type="match status" value="1"/>
</dbReference>